<dbReference type="GO" id="GO:0051259">
    <property type="term" value="P:protein complex oligomerization"/>
    <property type="evidence" value="ECO:0007669"/>
    <property type="project" value="InterPro"/>
</dbReference>
<dbReference type="HAMAP" id="MF_00682">
    <property type="entry name" value="HscB"/>
    <property type="match status" value="1"/>
</dbReference>
<dbReference type="Pfam" id="PF07743">
    <property type="entry name" value="HSCB_C"/>
    <property type="match status" value="1"/>
</dbReference>
<dbReference type="PROSITE" id="PS50076">
    <property type="entry name" value="DNAJ_2"/>
    <property type="match status" value="1"/>
</dbReference>
<feature type="domain" description="J" evidence="6">
    <location>
        <begin position="3"/>
        <end position="67"/>
    </location>
</feature>
<dbReference type="Proteomes" id="UP000030539">
    <property type="component" value="Unassembled WGS sequence"/>
</dbReference>
<dbReference type="PANTHER" id="PTHR14021">
    <property type="entry name" value="IRON-SULFUR CLUSTER CO-CHAPERONE PROTEIN HSCB"/>
    <property type="match status" value="1"/>
</dbReference>
<dbReference type="SUPFAM" id="SSF46565">
    <property type="entry name" value="Chaperone J-domain"/>
    <property type="match status" value="1"/>
</dbReference>
<dbReference type="STRING" id="155515.JP36_05950"/>
<dbReference type="Pfam" id="PF00226">
    <property type="entry name" value="DnaJ"/>
    <property type="match status" value="1"/>
</dbReference>
<reference evidence="7 8" key="1">
    <citation type="submission" date="2014-08" db="EMBL/GenBank/DDBJ databases">
        <title>Chaperone-usher fimbriae in a diverse selection of Gallibacterium genomes.</title>
        <authorList>
            <person name="Kudirkiene E."/>
            <person name="Bager R.J."/>
            <person name="Johnson T.J."/>
            <person name="Bojesen A.M."/>
        </authorList>
    </citation>
    <scope>NUCLEOTIDE SEQUENCE [LARGE SCALE GENOMIC DNA]</scope>
    <source>
        <strain evidence="7 8">CCM5974</strain>
    </source>
</reference>
<evidence type="ECO:0000256" key="1">
    <source>
        <dbReference type="ARBA" id="ARBA00010476"/>
    </source>
</evidence>
<comment type="similarity">
    <text evidence="1 4">Belongs to the HscB family.</text>
</comment>
<sequence>MFNPFELFSLPVSFQIDPTQLSQQYLQLQKQLHPDNFSTASEQEQRLALQKSTQVNDAYQILKDPILRAEAILALALDKSVDSENTTHDLEFLMQQMELREQLEQVQQEHNQELLEQLNSQVEQSYQENIEVLSDSIEQQDWNSTKQTIDRLKFIRKLQQEIERLEEKFFDF</sequence>
<dbReference type="SMART" id="SM00271">
    <property type="entry name" value="DnaJ"/>
    <property type="match status" value="1"/>
</dbReference>
<evidence type="ECO:0000313" key="7">
    <source>
        <dbReference type="EMBL" id="KGQ37291.1"/>
    </source>
</evidence>
<dbReference type="Gene3D" id="1.20.1280.20">
    <property type="entry name" value="HscB, C-terminal domain"/>
    <property type="match status" value="1"/>
</dbReference>
<dbReference type="eggNOG" id="COG1076">
    <property type="taxonomic scope" value="Bacteria"/>
</dbReference>
<dbReference type="Gene3D" id="1.10.287.110">
    <property type="entry name" value="DnaJ domain"/>
    <property type="match status" value="1"/>
</dbReference>
<dbReference type="PANTHER" id="PTHR14021:SF15">
    <property type="entry name" value="IRON-SULFUR CLUSTER CO-CHAPERONE PROTEIN HSCB"/>
    <property type="match status" value="1"/>
</dbReference>
<name>A0A0A2XY32_9PAST</name>
<dbReference type="GO" id="GO:0001671">
    <property type="term" value="F:ATPase activator activity"/>
    <property type="evidence" value="ECO:0007669"/>
    <property type="project" value="InterPro"/>
</dbReference>
<comment type="function">
    <text evidence="3 4">Co-chaperone involved in the maturation of iron-sulfur cluster-containing proteins. Seems to help targeting proteins to be folded toward HscA.</text>
</comment>
<dbReference type="SUPFAM" id="SSF47144">
    <property type="entry name" value="HSC20 (HSCB), C-terminal oligomerisation domain"/>
    <property type="match status" value="1"/>
</dbReference>
<evidence type="ECO:0000256" key="2">
    <source>
        <dbReference type="ARBA" id="ARBA00023186"/>
    </source>
</evidence>
<dbReference type="GO" id="GO:0044571">
    <property type="term" value="P:[2Fe-2S] cluster assembly"/>
    <property type="evidence" value="ECO:0007669"/>
    <property type="project" value="InterPro"/>
</dbReference>
<organism evidence="7 8">
    <name type="scientific">Gallibacterium genomosp. 1</name>
    <dbReference type="NCBI Taxonomy" id="155515"/>
    <lineage>
        <taxon>Bacteria</taxon>
        <taxon>Pseudomonadati</taxon>
        <taxon>Pseudomonadota</taxon>
        <taxon>Gammaproteobacteria</taxon>
        <taxon>Pasteurellales</taxon>
        <taxon>Pasteurellaceae</taxon>
        <taxon>Gallibacterium</taxon>
    </lineage>
</organism>
<proteinExistence type="inferred from homology"/>
<dbReference type="RefSeq" id="WP_039173281.1">
    <property type="nucleotide sequence ID" value="NZ_JPXX01000018.1"/>
</dbReference>
<feature type="coiled-coil region" evidence="5">
    <location>
        <begin position="93"/>
        <end position="120"/>
    </location>
</feature>
<dbReference type="GO" id="GO:1990230">
    <property type="term" value="C:iron-sulfur cluster transfer complex"/>
    <property type="evidence" value="ECO:0007669"/>
    <property type="project" value="TreeGrafter"/>
</dbReference>
<dbReference type="EMBL" id="JPXX01000018">
    <property type="protein sequence ID" value="KGQ37291.1"/>
    <property type="molecule type" value="Genomic_DNA"/>
</dbReference>
<evidence type="ECO:0000256" key="5">
    <source>
        <dbReference type="SAM" id="Coils"/>
    </source>
</evidence>
<dbReference type="InterPro" id="IPR036386">
    <property type="entry name" value="HscB_C_sf"/>
</dbReference>
<accession>A0A0A2XY32</accession>
<dbReference type="NCBIfam" id="TIGR00714">
    <property type="entry name" value="hscB"/>
    <property type="match status" value="1"/>
</dbReference>
<comment type="subunit">
    <text evidence="4">Interacts with HscA and stimulates its ATPase activity.</text>
</comment>
<dbReference type="InterPro" id="IPR004640">
    <property type="entry name" value="HscB"/>
</dbReference>
<dbReference type="GO" id="GO:0051087">
    <property type="term" value="F:protein-folding chaperone binding"/>
    <property type="evidence" value="ECO:0007669"/>
    <property type="project" value="InterPro"/>
</dbReference>
<evidence type="ECO:0000256" key="4">
    <source>
        <dbReference type="HAMAP-Rule" id="MF_00682"/>
    </source>
</evidence>
<comment type="caution">
    <text evidence="7">The sequence shown here is derived from an EMBL/GenBank/DDBJ whole genome shotgun (WGS) entry which is preliminary data.</text>
</comment>
<dbReference type="AlphaFoldDB" id="A0A0A2XY32"/>
<evidence type="ECO:0000313" key="8">
    <source>
        <dbReference type="Proteomes" id="UP000030539"/>
    </source>
</evidence>
<dbReference type="InterPro" id="IPR001623">
    <property type="entry name" value="DnaJ_domain"/>
</dbReference>
<keyword evidence="2 4" id="KW-0143">Chaperone</keyword>
<dbReference type="InterPro" id="IPR009073">
    <property type="entry name" value="HscB_oligo_C"/>
</dbReference>
<evidence type="ECO:0000256" key="3">
    <source>
        <dbReference type="ARBA" id="ARBA00025596"/>
    </source>
</evidence>
<keyword evidence="5" id="KW-0175">Coiled coil</keyword>
<dbReference type="InterPro" id="IPR036869">
    <property type="entry name" value="J_dom_sf"/>
</dbReference>
<dbReference type="GO" id="GO:0006457">
    <property type="term" value="P:protein folding"/>
    <property type="evidence" value="ECO:0007669"/>
    <property type="project" value="UniProtKB-UniRule"/>
</dbReference>
<gene>
    <name evidence="4 7" type="primary">hscB</name>
    <name evidence="7" type="ORF">JP36_05950</name>
</gene>
<evidence type="ECO:0000259" key="6">
    <source>
        <dbReference type="PROSITE" id="PS50076"/>
    </source>
</evidence>
<protein>
    <recommendedName>
        <fullName evidence="4">Co-chaperone protein HscB homolog</fullName>
    </recommendedName>
</protein>